<feature type="non-terminal residue" evidence="1">
    <location>
        <position position="126"/>
    </location>
</feature>
<protein>
    <recommendedName>
        <fullName evidence="2">50S ribosomal protein L1</fullName>
    </recommendedName>
</protein>
<dbReference type="Gene3D" id="3.30.190.20">
    <property type="match status" value="1"/>
</dbReference>
<dbReference type="Gene3D" id="3.40.50.790">
    <property type="match status" value="1"/>
</dbReference>
<dbReference type="InterPro" id="IPR016095">
    <property type="entry name" value="Ribosomal_uL1_3-a/b-sand"/>
</dbReference>
<proteinExistence type="predicted"/>
<dbReference type="SUPFAM" id="SSF56808">
    <property type="entry name" value="Ribosomal protein L1"/>
    <property type="match status" value="1"/>
</dbReference>
<dbReference type="InterPro" id="IPR023674">
    <property type="entry name" value="Ribosomal_uL1-like"/>
</dbReference>
<sequence length="126" mass="14664">MKMTELKEQLQKSLIELRKEKERKFNQTVDLIINLQKFDVKKNTINLLVSVPYKIKEKKIAGFLESKNKNVETVTKEEFKKYSDKKELRKLVKKFDFFIAQASLMPKIATSFGKVLGPAGKMPSPR</sequence>
<name>X1M7A8_9ZZZZ</name>
<organism evidence="1">
    <name type="scientific">marine sediment metagenome</name>
    <dbReference type="NCBI Taxonomy" id="412755"/>
    <lineage>
        <taxon>unclassified sequences</taxon>
        <taxon>metagenomes</taxon>
        <taxon>ecological metagenomes</taxon>
    </lineage>
</organism>
<dbReference type="InterPro" id="IPR028364">
    <property type="entry name" value="Ribosomal_uL1/biogenesis"/>
</dbReference>
<gene>
    <name evidence="1" type="ORF">S06H3_22562</name>
</gene>
<evidence type="ECO:0008006" key="2">
    <source>
        <dbReference type="Google" id="ProtNLM"/>
    </source>
</evidence>
<comment type="caution">
    <text evidence="1">The sequence shown here is derived from an EMBL/GenBank/DDBJ whole genome shotgun (WGS) entry which is preliminary data.</text>
</comment>
<reference evidence="1" key="1">
    <citation type="journal article" date="2014" name="Front. Microbiol.">
        <title>High frequency of phylogenetically diverse reductive dehalogenase-homologous genes in deep subseafloor sedimentary metagenomes.</title>
        <authorList>
            <person name="Kawai M."/>
            <person name="Futagami T."/>
            <person name="Toyoda A."/>
            <person name="Takaki Y."/>
            <person name="Nishi S."/>
            <person name="Hori S."/>
            <person name="Arai W."/>
            <person name="Tsubouchi T."/>
            <person name="Morono Y."/>
            <person name="Uchiyama I."/>
            <person name="Ito T."/>
            <person name="Fujiyama A."/>
            <person name="Inagaki F."/>
            <person name="Takami H."/>
        </authorList>
    </citation>
    <scope>NUCLEOTIDE SEQUENCE</scope>
    <source>
        <strain evidence="1">Expedition CK06-06</strain>
    </source>
</reference>
<dbReference type="EMBL" id="BARV01012082">
    <property type="protein sequence ID" value="GAI02259.1"/>
    <property type="molecule type" value="Genomic_DNA"/>
</dbReference>
<evidence type="ECO:0000313" key="1">
    <source>
        <dbReference type="EMBL" id="GAI02259.1"/>
    </source>
</evidence>
<accession>X1M7A8</accession>
<dbReference type="Pfam" id="PF00687">
    <property type="entry name" value="Ribosomal_L1"/>
    <property type="match status" value="1"/>
</dbReference>
<dbReference type="AlphaFoldDB" id="X1M7A8"/>